<dbReference type="EMBL" id="DSMG01000122">
    <property type="protein sequence ID" value="HDX32311.1"/>
    <property type="molecule type" value="Genomic_DNA"/>
</dbReference>
<accession>A0A7C1FV96</accession>
<dbReference type="SMART" id="SM00422">
    <property type="entry name" value="HTH_MERR"/>
    <property type="match status" value="1"/>
</dbReference>
<dbReference type="GO" id="GO:0003700">
    <property type="term" value="F:DNA-binding transcription factor activity"/>
    <property type="evidence" value="ECO:0007669"/>
    <property type="project" value="InterPro"/>
</dbReference>
<dbReference type="InterPro" id="IPR009061">
    <property type="entry name" value="DNA-bd_dom_put_sf"/>
</dbReference>
<evidence type="ECO:0000256" key="4">
    <source>
        <dbReference type="SAM" id="Coils"/>
    </source>
</evidence>
<dbReference type="SUPFAM" id="SSF46955">
    <property type="entry name" value="Putative DNA-binding domain"/>
    <property type="match status" value="1"/>
</dbReference>
<evidence type="ECO:0000313" key="6">
    <source>
        <dbReference type="EMBL" id="HDX32311.1"/>
    </source>
</evidence>
<evidence type="ECO:0000256" key="3">
    <source>
        <dbReference type="ARBA" id="ARBA00023163"/>
    </source>
</evidence>
<feature type="domain" description="HTH merR-type" evidence="5">
    <location>
        <begin position="1"/>
        <end position="69"/>
    </location>
</feature>
<name>A0A7C1FV96_9CHLR</name>
<dbReference type="PROSITE" id="PS50937">
    <property type="entry name" value="HTH_MERR_2"/>
    <property type="match status" value="1"/>
</dbReference>
<keyword evidence="2" id="KW-0238">DNA-binding</keyword>
<sequence>MKIQELAKITGVSTRTIRYYEETGLLPTPARAENNYRQYSEQDVERVRLVVGARRLGLSLDEISEVLTLSERRAAPCRALLERLEHKADEIAERIRELRRLESELRSLHALGRMLSLDDVDSKQCVCHLVSERTG</sequence>
<evidence type="ECO:0000256" key="1">
    <source>
        <dbReference type="ARBA" id="ARBA00023015"/>
    </source>
</evidence>
<reference evidence="6" key="1">
    <citation type="journal article" date="2020" name="mSystems">
        <title>Genome- and Community-Level Interaction Insights into Carbon Utilization and Element Cycling Functions of Hydrothermarchaeota in Hydrothermal Sediment.</title>
        <authorList>
            <person name="Zhou Z."/>
            <person name="Liu Y."/>
            <person name="Xu W."/>
            <person name="Pan J."/>
            <person name="Luo Z.H."/>
            <person name="Li M."/>
        </authorList>
    </citation>
    <scope>NUCLEOTIDE SEQUENCE [LARGE SCALE GENOMIC DNA]</scope>
    <source>
        <strain evidence="6">SpSt-289</strain>
    </source>
</reference>
<dbReference type="InterPro" id="IPR000551">
    <property type="entry name" value="MerR-type_HTH_dom"/>
</dbReference>
<dbReference type="PANTHER" id="PTHR30204:SF94">
    <property type="entry name" value="HEAVY METAL-DEPENDENT TRANSCRIPTIONAL REGULATOR HI_0293-RELATED"/>
    <property type="match status" value="1"/>
</dbReference>
<dbReference type="PANTHER" id="PTHR30204">
    <property type="entry name" value="REDOX-CYCLING DRUG-SENSING TRANSCRIPTIONAL ACTIVATOR SOXR"/>
    <property type="match status" value="1"/>
</dbReference>
<proteinExistence type="predicted"/>
<dbReference type="Pfam" id="PF13411">
    <property type="entry name" value="MerR_1"/>
    <property type="match status" value="1"/>
</dbReference>
<evidence type="ECO:0000256" key="2">
    <source>
        <dbReference type="ARBA" id="ARBA00023125"/>
    </source>
</evidence>
<dbReference type="InterPro" id="IPR047057">
    <property type="entry name" value="MerR_fam"/>
</dbReference>
<keyword evidence="3" id="KW-0804">Transcription</keyword>
<dbReference type="Gene3D" id="1.10.1660.10">
    <property type="match status" value="1"/>
</dbReference>
<dbReference type="CDD" id="cd04770">
    <property type="entry name" value="HTH_HMRTR"/>
    <property type="match status" value="1"/>
</dbReference>
<evidence type="ECO:0000259" key="5">
    <source>
        <dbReference type="PROSITE" id="PS50937"/>
    </source>
</evidence>
<organism evidence="6">
    <name type="scientific">Caldilinea aerophila</name>
    <dbReference type="NCBI Taxonomy" id="133453"/>
    <lineage>
        <taxon>Bacteria</taxon>
        <taxon>Bacillati</taxon>
        <taxon>Chloroflexota</taxon>
        <taxon>Caldilineae</taxon>
        <taxon>Caldilineales</taxon>
        <taxon>Caldilineaceae</taxon>
        <taxon>Caldilinea</taxon>
    </lineage>
</organism>
<comment type="caution">
    <text evidence="6">The sequence shown here is derived from an EMBL/GenBank/DDBJ whole genome shotgun (WGS) entry which is preliminary data.</text>
</comment>
<gene>
    <name evidence="6" type="ORF">ENQ20_12620</name>
</gene>
<keyword evidence="1" id="KW-0805">Transcription regulation</keyword>
<keyword evidence="4" id="KW-0175">Coiled coil</keyword>
<dbReference type="GO" id="GO:0003677">
    <property type="term" value="F:DNA binding"/>
    <property type="evidence" value="ECO:0007669"/>
    <property type="project" value="UniProtKB-KW"/>
</dbReference>
<dbReference type="PRINTS" id="PR00040">
    <property type="entry name" value="HTHMERR"/>
</dbReference>
<feature type="coiled-coil region" evidence="4">
    <location>
        <begin position="81"/>
        <end position="111"/>
    </location>
</feature>
<protein>
    <submittedName>
        <fullName evidence="6">Heavy metal-responsive transcriptional regulator</fullName>
    </submittedName>
</protein>
<dbReference type="AlphaFoldDB" id="A0A7C1FV96"/>